<gene>
    <name evidence="1" type="ORF">TH68_03145</name>
</gene>
<dbReference type="AlphaFoldDB" id="A0A6N3X4K1"/>
<accession>A0A6N3X4K1</accession>
<evidence type="ECO:0000313" key="2">
    <source>
        <dbReference type="Proteomes" id="UP000035054"/>
    </source>
</evidence>
<dbReference type="Proteomes" id="UP000035054">
    <property type="component" value="Unassembled WGS sequence"/>
</dbReference>
<comment type="caution">
    <text evidence="1">The sequence shown here is derived from an EMBL/GenBank/DDBJ whole genome shotgun (WGS) entry which is preliminary data.</text>
</comment>
<protein>
    <submittedName>
        <fullName evidence="1">Uncharacterized protein</fullName>
    </submittedName>
</protein>
<evidence type="ECO:0000313" key="1">
    <source>
        <dbReference type="EMBL" id="KKZ14931.1"/>
    </source>
</evidence>
<dbReference type="EMBL" id="JXUO01000098">
    <property type="protein sequence ID" value="KKZ14931.1"/>
    <property type="molecule type" value="Genomic_DNA"/>
</dbReference>
<sequence>MNFQIDFAGTILNVGDLRFLDLTDNATDGHLGWTVLNCRTLGAYFRRFPISIVVQYLHGGSSIVHGAQGETFGQGGFLDGYGKSFTPLHYVIIYRSNIEFRVCVIQTSRIRNIRE</sequence>
<reference evidence="1 2" key="1">
    <citation type="submission" date="2015-01" db="EMBL/GenBank/DDBJ databases">
        <title>Lifestyle Evolution in Cyanobacterial Symbionts of Sponges.</title>
        <authorList>
            <person name="Burgsdorf I."/>
            <person name="Slaby B.M."/>
            <person name="Handley K.M."/>
            <person name="Haber M."/>
            <person name="Blom J."/>
            <person name="Marshall C.W."/>
            <person name="Gilbert J.A."/>
            <person name="Hentschel U."/>
            <person name="Steindler L."/>
        </authorList>
    </citation>
    <scope>NUCLEOTIDE SEQUENCE [LARGE SCALE GENOMIC DNA]</scope>
    <source>
        <strain evidence="1">142</strain>
    </source>
</reference>
<organism evidence="1 2">
    <name type="scientific">Candidatus Synechococcus spongiarum 142</name>
    <dbReference type="NCBI Taxonomy" id="1608213"/>
    <lineage>
        <taxon>Bacteria</taxon>
        <taxon>Bacillati</taxon>
        <taxon>Cyanobacteriota</taxon>
        <taxon>Cyanophyceae</taxon>
        <taxon>Synechococcales</taxon>
        <taxon>Synechococcaceae</taxon>
        <taxon>Synechococcus</taxon>
    </lineage>
</organism>
<name>A0A6N3X4K1_9SYNE</name>
<proteinExistence type="predicted"/>